<protein>
    <recommendedName>
        <fullName evidence="3">TIGR04255 family protein</fullName>
    </recommendedName>
</protein>
<reference evidence="1 2" key="1">
    <citation type="submission" date="2019-02" db="EMBL/GenBank/DDBJ databases">
        <title>Deep-cultivation of Planctomycetes and their phenomic and genomic characterization uncovers novel biology.</title>
        <authorList>
            <person name="Wiegand S."/>
            <person name="Jogler M."/>
            <person name="Boedeker C."/>
            <person name="Pinto D."/>
            <person name="Vollmers J."/>
            <person name="Rivas-Marin E."/>
            <person name="Kohn T."/>
            <person name="Peeters S.H."/>
            <person name="Heuer A."/>
            <person name="Rast P."/>
            <person name="Oberbeckmann S."/>
            <person name="Bunk B."/>
            <person name="Jeske O."/>
            <person name="Meyerdierks A."/>
            <person name="Storesund J.E."/>
            <person name="Kallscheuer N."/>
            <person name="Luecker S."/>
            <person name="Lage O.M."/>
            <person name="Pohl T."/>
            <person name="Merkel B.J."/>
            <person name="Hornburger P."/>
            <person name="Mueller R.-W."/>
            <person name="Bruemmer F."/>
            <person name="Labrenz M."/>
            <person name="Spormann A.M."/>
            <person name="Op den Camp H."/>
            <person name="Overmann J."/>
            <person name="Amann R."/>
            <person name="Jetten M.S.M."/>
            <person name="Mascher T."/>
            <person name="Medema M.H."/>
            <person name="Devos D.P."/>
            <person name="Kaster A.-K."/>
            <person name="Ovreas L."/>
            <person name="Rohde M."/>
            <person name="Galperin M.Y."/>
            <person name="Jogler C."/>
        </authorList>
    </citation>
    <scope>NUCLEOTIDE SEQUENCE [LARGE SCALE GENOMIC DNA]</scope>
    <source>
        <strain evidence="1 2">K23_9</strain>
    </source>
</reference>
<evidence type="ECO:0000313" key="2">
    <source>
        <dbReference type="Proteomes" id="UP000319817"/>
    </source>
</evidence>
<dbReference type="RefSeq" id="WP_145418216.1">
    <property type="nucleotide sequence ID" value="NZ_CP036526.1"/>
</dbReference>
<proteinExistence type="predicted"/>
<evidence type="ECO:0000313" key="1">
    <source>
        <dbReference type="EMBL" id="QDT10563.1"/>
    </source>
</evidence>
<gene>
    <name evidence="1" type="ORF">K239x_25200</name>
</gene>
<accession>A0A517NTW4</accession>
<dbReference type="EMBL" id="CP036526">
    <property type="protein sequence ID" value="QDT10563.1"/>
    <property type="molecule type" value="Genomic_DNA"/>
</dbReference>
<organism evidence="1 2">
    <name type="scientific">Stieleria marina</name>
    <dbReference type="NCBI Taxonomy" id="1930275"/>
    <lineage>
        <taxon>Bacteria</taxon>
        <taxon>Pseudomonadati</taxon>
        <taxon>Planctomycetota</taxon>
        <taxon>Planctomycetia</taxon>
        <taxon>Pirellulales</taxon>
        <taxon>Pirellulaceae</taxon>
        <taxon>Stieleria</taxon>
    </lineage>
</organism>
<dbReference type="OrthoDB" id="250042at2"/>
<keyword evidence="2" id="KW-1185">Reference proteome</keyword>
<name>A0A517NTW4_9BACT</name>
<evidence type="ECO:0008006" key="3">
    <source>
        <dbReference type="Google" id="ProtNLM"/>
    </source>
</evidence>
<dbReference type="AlphaFoldDB" id="A0A517NTW4"/>
<sequence length="247" mass="28515">MSEYGALSDDFYVNMNLTTEMDLPQGRESILHFFDQVRRRYPEIENFYSRDKSEFVLEEEKRSGAYKWVSVEPKRINSGSVNPTTFDDAVKQHVQVLELVPFELYAHPLDCEALSMMVGFDYNYRGNHNEILAEAIGIAPGLERFQNVPYGKLLSVEPAIQFALDEECRTQCRVSFESRTTAYHVRSGEFGEEQISVYMTVRRYDSLGPNESYVDEFKRLSGLCRDLIDEYLVSNVLQPLQQAIAIK</sequence>
<dbReference type="Proteomes" id="UP000319817">
    <property type="component" value="Chromosome"/>
</dbReference>